<accession>A0A0G1TYV8</accession>
<evidence type="ECO:0000313" key="3">
    <source>
        <dbReference type="EMBL" id="KKU86964.1"/>
    </source>
</evidence>
<gene>
    <name evidence="3" type="ORF">UY17_C0034G0011</name>
</gene>
<dbReference type="AlphaFoldDB" id="A0A0G1TYV8"/>
<reference evidence="3 4" key="1">
    <citation type="journal article" date="2015" name="Nature">
        <title>rRNA introns, odd ribosomes, and small enigmatic genomes across a large radiation of phyla.</title>
        <authorList>
            <person name="Brown C.T."/>
            <person name="Hug L.A."/>
            <person name="Thomas B.C."/>
            <person name="Sharon I."/>
            <person name="Castelle C.J."/>
            <person name="Singh A."/>
            <person name="Wilkins M.J."/>
            <person name="Williams K.H."/>
            <person name="Banfield J.F."/>
        </authorList>
    </citation>
    <scope>NUCLEOTIDE SEQUENCE [LARGE SCALE GENOMIC DNA]</scope>
</reference>
<dbReference type="GO" id="GO:0080120">
    <property type="term" value="P:CAAX-box protein maturation"/>
    <property type="evidence" value="ECO:0007669"/>
    <property type="project" value="UniProtKB-ARBA"/>
</dbReference>
<keyword evidence="1" id="KW-0472">Membrane</keyword>
<comment type="caution">
    <text evidence="3">The sequence shown here is derived from an EMBL/GenBank/DDBJ whole genome shotgun (WGS) entry which is preliminary data.</text>
</comment>
<feature type="transmembrane region" description="Helical" evidence="1">
    <location>
        <begin position="202"/>
        <end position="221"/>
    </location>
</feature>
<feature type="transmembrane region" description="Helical" evidence="1">
    <location>
        <begin position="129"/>
        <end position="149"/>
    </location>
</feature>
<dbReference type="Proteomes" id="UP000034772">
    <property type="component" value="Unassembled WGS sequence"/>
</dbReference>
<feature type="transmembrane region" description="Helical" evidence="1">
    <location>
        <begin position="169"/>
        <end position="190"/>
    </location>
</feature>
<name>A0A0G1TYV8_9BACT</name>
<feature type="transmembrane region" description="Helical" evidence="1">
    <location>
        <begin position="95"/>
        <end position="117"/>
    </location>
</feature>
<evidence type="ECO:0000313" key="4">
    <source>
        <dbReference type="Proteomes" id="UP000034772"/>
    </source>
</evidence>
<keyword evidence="1" id="KW-1133">Transmembrane helix</keyword>
<proteinExistence type="predicted"/>
<feature type="domain" description="CAAX prenyl protease 2/Lysostaphin resistance protein A-like" evidence="2">
    <location>
        <begin position="137"/>
        <end position="248"/>
    </location>
</feature>
<dbReference type="GO" id="GO:0004175">
    <property type="term" value="F:endopeptidase activity"/>
    <property type="evidence" value="ECO:0007669"/>
    <property type="project" value="UniProtKB-ARBA"/>
</dbReference>
<sequence>MLVIIVAKVSTVATNVTGAALRAFLKFLLVISVILGLSIFLAPWLYTFLPYKFERIFNRLIMIFSLAAVLLFVRVRRAALTELGFEWSGKKSAQQIAAGFLCGFLVLLLFLGIKVALKQAVWAPDAESLVAFGLQVGGAFFAAFLIGVIEEFFFRGFVFKTCLGQWRWPLLLSLLATNVFYSLIHFVAFYKPFVDPTPGWIDSLRLAGAPFIALGGIGQFWPEALGLLIFGMILSRIVLTARSLFPAIG</sequence>
<dbReference type="InterPro" id="IPR003675">
    <property type="entry name" value="Rce1/LyrA-like_dom"/>
</dbReference>
<protein>
    <recommendedName>
        <fullName evidence="2">CAAX prenyl protease 2/Lysostaphin resistance protein A-like domain-containing protein</fullName>
    </recommendedName>
</protein>
<keyword evidence="1" id="KW-0812">Transmembrane</keyword>
<dbReference type="Pfam" id="PF02517">
    <property type="entry name" value="Rce1-like"/>
    <property type="match status" value="1"/>
</dbReference>
<feature type="non-terminal residue" evidence="3">
    <location>
        <position position="249"/>
    </location>
</feature>
<organism evidence="3 4">
    <name type="scientific">Candidatus Beckwithbacteria bacterium GW2011_GWC2_47_9</name>
    <dbReference type="NCBI Taxonomy" id="1618373"/>
    <lineage>
        <taxon>Bacteria</taxon>
        <taxon>Candidatus Beckwithiibacteriota</taxon>
    </lineage>
</organism>
<evidence type="ECO:0000259" key="2">
    <source>
        <dbReference type="Pfam" id="PF02517"/>
    </source>
</evidence>
<feature type="transmembrane region" description="Helical" evidence="1">
    <location>
        <begin position="28"/>
        <end position="49"/>
    </location>
</feature>
<evidence type="ECO:0000256" key="1">
    <source>
        <dbReference type="SAM" id="Phobius"/>
    </source>
</evidence>
<feature type="transmembrane region" description="Helical" evidence="1">
    <location>
        <begin position="56"/>
        <end position="75"/>
    </location>
</feature>
<dbReference type="EMBL" id="LCOZ01000034">
    <property type="protein sequence ID" value="KKU86964.1"/>
    <property type="molecule type" value="Genomic_DNA"/>
</dbReference>